<reference evidence="1 2" key="1">
    <citation type="journal article" date="2018" name="Science">
        <title>The opium poppy genome and morphinan production.</title>
        <authorList>
            <person name="Guo L."/>
            <person name="Winzer T."/>
            <person name="Yang X."/>
            <person name="Li Y."/>
            <person name="Ning Z."/>
            <person name="He Z."/>
            <person name="Teodor R."/>
            <person name="Lu Y."/>
            <person name="Bowser T.A."/>
            <person name="Graham I.A."/>
            <person name="Ye K."/>
        </authorList>
    </citation>
    <scope>NUCLEOTIDE SEQUENCE [LARGE SCALE GENOMIC DNA]</scope>
    <source>
        <strain evidence="2">cv. HN1</strain>
        <tissue evidence="1">Leaves</tissue>
    </source>
</reference>
<organism evidence="1 2">
    <name type="scientific">Papaver somniferum</name>
    <name type="common">Opium poppy</name>
    <dbReference type="NCBI Taxonomy" id="3469"/>
    <lineage>
        <taxon>Eukaryota</taxon>
        <taxon>Viridiplantae</taxon>
        <taxon>Streptophyta</taxon>
        <taxon>Embryophyta</taxon>
        <taxon>Tracheophyta</taxon>
        <taxon>Spermatophyta</taxon>
        <taxon>Magnoliopsida</taxon>
        <taxon>Ranunculales</taxon>
        <taxon>Papaveraceae</taxon>
        <taxon>Papaveroideae</taxon>
        <taxon>Papaver</taxon>
    </lineage>
</organism>
<evidence type="ECO:0000313" key="2">
    <source>
        <dbReference type="Proteomes" id="UP000316621"/>
    </source>
</evidence>
<dbReference type="AlphaFoldDB" id="A0A4Y7L8G4"/>
<gene>
    <name evidence="1" type="ORF">C5167_044382</name>
</gene>
<accession>A0A4Y7L8G4</accession>
<dbReference type="EMBL" id="CM010724">
    <property type="protein sequence ID" value="RZC81793.1"/>
    <property type="molecule type" value="Genomic_DNA"/>
</dbReference>
<keyword evidence="2" id="KW-1185">Reference proteome</keyword>
<proteinExistence type="predicted"/>
<evidence type="ECO:0000313" key="1">
    <source>
        <dbReference type="EMBL" id="RZC81793.1"/>
    </source>
</evidence>
<dbReference type="Proteomes" id="UP000316621">
    <property type="component" value="Chromosome 10"/>
</dbReference>
<sequence length="88" mass="10421">MAQVYMYYQNLHYIWGLVVNCHKVEGTRELSLCSHKAEYGKKNSGRNVNWWEVRNSLRWLIHCWKAVIQSKACTKLFLSQLSVCIVKM</sequence>
<protein>
    <submittedName>
        <fullName evidence="1">Uncharacterized protein</fullName>
    </submittedName>
</protein>
<name>A0A4Y7L8G4_PAPSO</name>
<dbReference type="Gramene" id="RZC81793">
    <property type="protein sequence ID" value="RZC81793"/>
    <property type="gene ID" value="C5167_044382"/>
</dbReference>